<name>A0A178CXR2_9EURO</name>
<accession>A0A178CXR2</accession>
<comment type="caution">
    <text evidence="1">The sequence shown here is derived from an EMBL/GenBank/DDBJ whole genome shotgun (WGS) entry which is preliminary data.</text>
</comment>
<dbReference type="OrthoDB" id="3645574at2759"/>
<evidence type="ECO:0000313" key="2">
    <source>
        <dbReference type="Proteomes" id="UP000185904"/>
    </source>
</evidence>
<keyword evidence="2" id="KW-1185">Reference proteome</keyword>
<sequence>MIFEHSGTPRTIQPFQVYQNTDSFVSDMLTLHDSHLLHDSHAVRDEDDARERMAIRTLLRAVSHHFISGSRRSGPFILRLTDFHQSNIFVDDDWNITCLIDLEWICALAAEMLSVPYWPTNCSADDTIDERYDKFDEARQIFLGIMDEEAKNLRHEHDIQITKTMRDSWLSKRVWFGACIRSLNAWPFIFEDHLLSKFSTGKELVADLKRISTLWQEEVDQIAKTKVVEEEGYQEELRRLLEDEGLNTLIDA</sequence>
<evidence type="ECO:0000313" key="1">
    <source>
        <dbReference type="EMBL" id="OAL34054.1"/>
    </source>
</evidence>
<gene>
    <name evidence="1" type="ORF">AYO20_06702</name>
</gene>
<reference evidence="1 2" key="1">
    <citation type="submission" date="2016-03" db="EMBL/GenBank/DDBJ databases">
        <title>The draft genome sequence of Fonsecaea nubica causative agent of cutaneous subcutaneous infection in human host.</title>
        <authorList>
            <person name="Costa F."/>
            <person name="Sybren D.H."/>
            <person name="Raittz R.T."/>
            <person name="Weiss V.A."/>
            <person name="Leao A.C."/>
            <person name="Gomes R."/>
            <person name="De Souza E.M."/>
            <person name="Pedrosa F.O."/>
            <person name="Steffens M.B."/>
            <person name="Bombassaro A."/>
            <person name="Tadra-Sfeir M.Z."/>
            <person name="Moreno L.F."/>
            <person name="Najafzadeh M.J."/>
            <person name="Felipe M.S."/>
            <person name="Teixeira M."/>
            <person name="Sun J."/>
            <person name="Xi L."/>
            <person name="Castro M.A."/>
            <person name="Vicente V.A."/>
        </authorList>
    </citation>
    <scope>NUCLEOTIDE SEQUENCE [LARGE SCALE GENOMIC DNA]</scope>
    <source>
        <strain evidence="1 2">CBS 269.64</strain>
    </source>
</reference>
<proteinExistence type="predicted"/>
<dbReference type="GeneID" id="34590116"/>
<dbReference type="Proteomes" id="UP000185904">
    <property type="component" value="Unassembled WGS sequence"/>
</dbReference>
<dbReference type="EMBL" id="LVCJ01000043">
    <property type="protein sequence ID" value="OAL34054.1"/>
    <property type="molecule type" value="Genomic_DNA"/>
</dbReference>
<dbReference type="RefSeq" id="XP_022499066.1">
    <property type="nucleotide sequence ID" value="XM_022644991.1"/>
</dbReference>
<protein>
    <recommendedName>
        <fullName evidence="3">Aminoglycoside phosphotransferase domain-containing protein</fullName>
    </recommendedName>
</protein>
<dbReference type="AlphaFoldDB" id="A0A178CXR2"/>
<evidence type="ECO:0008006" key="3">
    <source>
        <dbReference type="Google" id="ProtNLM"/>
    </source>
</evidence>
<organism evidence="1 2">
    <name type="scientific">Fonsecaea nubica</name>
    <dbReference type="NCBI Taxonomy" id="856822"/>
    <lineage>
        <taxon>Eukaryota</taxon>
        <taxon>Fungi</taxon>
        <taxon>Dikarya</taxon>
        <taxon>Ascomycota</taxon>
        <taxon>Pezizomycotina</taxon>
        <taxon>Eurotiomycetes</taxon>
        <taxon>Chaetothyriomycetidae</taxon>
        <taxon>Chaetothyriales</taxon>
        <taxon>Herpotrichiellaceae</taxon>
        <taxon>Fonsecaea</taxon>
    </lineage>
</organism>